<gene>
    <name evidence="1" type="ORF">PXEA_LOCUS15076</name>
</gene>
<sequence length="230" mass="25384">MLDVVFQRSHALRLKKFVVAIFFEVHAAFDGGKRGCRIWSGAMLQAESPNPEGFCSSYSLLLHVNSDSENEAHFMAVAVVSSMGLAQNAVSGVFGEREYFLYNMPLPKPSDIKSSWNGSFKPYFYGFDITESVAIASALGIITNWKQYQSKTVSDSYNSLIVLSANRAENGEVWNRAIETACGRKVAQRHRAVTFSVQDKSGPVQVESTICSLKDIDTGSAQSPLRERAH</sequence>
<proteinExistence type="predicted"/>
<evidence type="ECO:0000313" key="1">
    <source>
        <dbReference type="EMBL" id="VEL21636.1"/>
    </source>
</evidence>
<evidence type="ECO:0000313" key="2">
    <source>
        <dbReference type="Proteomes" id="UP000784294"/>
    </source>
</evidence>
<dbReference type="Proteomes" id="UP000784294">
    <property type="component" value="Unassembled WGS sequence"/>
</dbReference>
<keyword evidence="2" id="KW-1185">Reference proteome</keyword>
<dbReference type="AlphaFoldDB" id="A0A448WW51"/>
<comment type="caution">
    <text evidence="1">The sequence shown here is derived from an EMBL/GenBank/DDBJ whole genome shotgun (WGS) entry which is preliminary data.</text>
</comment>
<accession>A0A448WW51</accession>
<dbReference type="EMBL" id="CAAALY010052299">
    <property type="protein sequence ID" value="VEL21636.1"/>
    <property type="molecule type" value="Genomic_DNA"/>
</dbReference>
<name>A0A448WW51_9PLAT</name>
<reference evidence="1" key="1">
    <citation type="submission" date="2018-11" db="EMBL/GenBank/DDBJ databases">
        <authorList>
            <consortium name="Pathogen Informatics"/>
        </authorList>
    </citation>
    <scope>NUCLEOTIDE SEQUENCE</scope>
</reference>
<organism evidence="1 2">
    <name type="scientific">Protopolystoma xenopodis</name>
    <dbReference type="NCBI Taxonomy" id="117903"/>
    <lineage>
        <taxon>Eukaryota</taxon>
        <taxon>Metazoa</taxon>
        <taxon>Spiralia</taxon>
        <taxon>Lophotrochozoa</taxon>
        <taxon>Platyhelminthes</taxon>
        <taxon>Monogenea</taxon>
        <taxon>Polyopisthocotylea</taxon>
        <taxon>Polystomatidea</taxon>
        <taxon>Polystomatidae</taxon>
        <taxon>Protopolystoma</taxon>
    </lineage>
</organism>
<protein>
    <submittedName>
        <fullName evidence="1">Uncharacterized protein</fullName>
    </submittedName>
</protein>